<evidence type="ECO:0000256" key="13">
    <source>
        <dbReference type="ARBA" id="ARBA00023136"/>
    </source>
</evidence>
<keyword evidence="4" id="KW-0808">Transferase</keyword>
<evidence type="ECO:0000259" key="25">
    <source>
        <dbReference type="PROSITE" id="PS50011"/>
    </source>
</evidence>
<dbReference type="SUPFAM" id="SSF103575">
    <property type="entry name" value="Plexin repeat"/>
    <property type="match status" value="1"/>
</dbReference>
<dbReference type="InterPro" id="IPR002165">
    <property type="entry name" value="Plexin_repeat"/>
</dbReference>
<dbReference type="InterPro" id="IPR015943">
    <property type="entry name" value="WD40/YVTN_repeat-like_dom_sf"/>
</dbReference>
<dbReference type="SUPFAM" id="SSF81296">
    <property type="entry name" value="E set domains"/>
    <property type="match status" value="3"/>
</dbReference>
<comment type="subcellular location">
    <subcellularLocation>
        <location evidence="1">Cell membrane</location>
        <topology evidence="1">Single-pass type I membrane protein</topology>
    </subcellularLocation>
</comment>
<keyword evidence="6 24" id="KW-0732">Signal</keyword>
<dbReference type="Pfam" id="PF18020">
    <property type="entry name" value="TIG_2"/>
    <property type="match status" value="1"/>
</dbReference>
<feature type="binding site" evidence="22">
    <location>
        <position position="1345"/>
    </location>
    <ligand>
        <name>ATP</name>
        <dbReference type="ChEBI" id="CHEBI:30616"/>
    </ligand>
</feature>
<feature type="domain" description="Sema" evidence="26">
    <location>
        <begin position="7"/>
        <end position="456"/>
    </location>
</feature>
<dbReference type="InterPro" id="IPR011009">
    <property type="entry name" value="Kinase-like_dom_sf"/>
</dbReference>
<dbReference type="InterPro" id="IPR036352">
    <property type="entry name" value="Semap_dom_sf"/>
</dbReference>
<evidence type="ECO:0000256" key="22">
    <source>
        <dbReference type="PROSITE-ProRule" id="PRU10141"/>
    </source>
</evidence>
<proteinExistence type="inferred from homology"/>
<organism evidence="27 28">
    <name type="scientific">Biomphalaria glabrata</name>
    <name type="common">Bloodfluke planorb</name>
    <name type="synonym">Freshwater snail</name>
    <dbReference type="NCBI Taxonomy" id="6526"/>
    <lineage>
        <taxon>Eukaryota</taxon>
        <taxon>Metazoa</taxon>
        <taxon>Spiralia</taxon>
        <taxon>Lophotrochozoa</taxon>
        <taxon>Mollusca</taxon>
        <taxon>Gastropoda</taxon>
        <taxon>Heterobranchia</taxon>
        <taxon>Euthyneura</taxon>
        <taxon>Panpulmonata</taxon>
        <taxon>Hygrophila</taxon>
        <taxon>Lymnaeoidea</taxon>
        <taxon>Planorbidae</taxon>
        <taxon>Biomphalaria</taxon>
    </lineage>
</organism>
<dbReference type="InterPro" id="IPR000719">
    <property type="entry name" value="Prot_kinase_dom"/>
</dbReference>
<comment type="caution">
    <text evidence="21">Lacks conserved residue(s) required for the propagation of feature annotation.</text>
</comment>
<feature type="transmembrane region" description="Helical" evidence="23">
    <location>
        <begin position="1205"/>
        <end position="1229"/>
    </location>
</feature>
<evidence type="ECO:0000313" key="27">
    <source>
        <dbReference type="EnsemblMetazoa" id="BGLB000852-PE"/>
    </source>
</evidence>
<evidence type="ECO:0000256" key="11">
    <source>
        <dbReference type="ARBA" id="ARBA00022843"/>
    </source>
</evidence>
<sequence length="1607" mass="176566">MGFILASYLVSFHCLVCLVQGLEVLHTFRDPEDNHFQKIAVDEDTGQVYIGATNRLHQLTSNLSLVQSAVVGPREDNPNCPHPIVPCSEAKVPTASITKGLVINYEDQSIILCTNLFHGFCQILKLNNITVTNSVANKPLVPNTAEGSCVMLIAPGADKSNSLYIGAEYTSLGIEKYRDLVPSISSRELKSLEFVHRDTEGGTRISMINGNRKDFTLKFVYAFASSGYVYFIVNQKKDLKSSEWVTRISRLCQGDKYFRSYVEIPLECSSDPAASSGIAQAATLMDGNSLVLSFASVGSSTGPSWVCHYFLQDINKAFDDTVKSCYAGQGKVGPAHYQSIRSCMSSSNPVDYCGSTDFSKAHPSLEGRTPLLEKPIISLPNDRITSLTSAQEAEQNMLHAGTQEGYIIRVLVDKTSATVVKRLHLGMSQPILEILNAYHPEKIYALTSSKVYLLSTDHCKSHSTCAECVDGVDPLCGWCVMEARCSVKKMCQPSAFKPYWLSAEQNTCLNVSDVYPSVISYQTLGKSDQTLKFSLESVLLTPSSDLNLGCLYQSGEMKHSMPASITNDRLISCPLPGMDKLTPIAQGEDHEKLNVHFHVKGKSIVTRSVSLFNCNAHSSCTNCTLSKFGCKWCYTSGQCVESKSACKYPNGTTAKSVNSEDNCPQIIPTNSDRGILVHSGLRKQIAILVRNILPEQNTNLKCSFTHSGQTTIVDASITSSSLSCSNVQFSFEGESPYTIADFMVTWGPKNLPLDNPNGLQVRIYKCMHMVTYCGQCLSMDPEYECGWCEGSCNDPTKCEGKCLLQRNCTNSWLDRAATCPNPQITRFTPATGPIKGSTLLTVTGINLGKVYSDITADVAGKPCTIKSDHYHAATRFLCEVGQVDVETKGIITVTISGQYTVKSDAEFVFVDPLLLSLSPQAGPKSGGTVLTLTGDHLDAGSETSVKMEGGMCEILKINRTAIECKSPAQPSQNTEVRLEVIFSGYRKSLNTPFHYKPDPTVKLIEPLKTIVSGGTTMTIRGEGFDLIQRPQFFTAYQGKNYTEDCKVTNVNIMECQVPAIHAPDVTILDTSPLEVKYGFIMASVEQLKNVSSTIGPLRYYPDPIVHPFSEDERTKKFQEQDLLSIQVGSFHVVNVLIASVHVFVGQAQCTQVSASDKSITCLPPSSTPEGTDSSGKAQVTVHIGNIKSAPGFLRYYSPAETSKPIALGIILGVVLPILFIVILLTICVLRRHRKHKPDQNYIPDVLKDYEGKKSNEEEMTNMDNLPIKVDMNGGQMDRNSDSSPYINELLAKFEEPVLKQSISAALISRSKLDIGDLIGKGYYGVVYKAVYKHTDSDKQADVAAKTLLACRSEAEALQQFLQDVAMVRDLSHPHLLRVVGAVVSASDDPIVVMPFMATEDLGSYVREPAKSLSLTDLLVYCNQIADAMAYLEHLRIVHRNLAARNCIITEEDGKPASIKLTDYVVTASLFPQQFYIAEDGTVSELVRWMAPESITDFTFTSKSDVWSFGIVMWEVLTRGVEPYPNTKPKDVVQQIQSGKRLPKPKSCPEVIYEFILSFWTSEAQSRPTFGNVMELLAPFVNDGKQESHPMIKSVEVGGAEEYKELFG</sequence>
<dbReference type="InterPro" id="IPR017441">
    <property type="entry name" value="Protein_kinase_ATP_BS"/>
</dbReference>
<dbReference type="PROSITE" id="PS50011">
    <property type="entry name" value="PROTEIN_KINASE_DOM"/>
    <property type="match status" value="1"/>
</dbReference>
<keyword evidence="10 22" id="KW-0067">ATP-binding</keyword>
<dbReference type="SMART" id="SM00630">
    <property type="entry name" value="Sema"/>
    <property type="match status" value="1"/>
</dbReference>
<dbReference type="STRING" id="6526.A0A2C9JD38"/>
<dbReference type="Gene3D" id="1.10.510.10">
    <property type="entry name" value="Transferase(Phosphotransferase) domain 1"/>
    <property type="match status" value="1"/>
</dbReference>
<dbReference type="GO" id="GO:0030182">
    <property type="term" value="P:neuron differentiation"/>
    <property type="evidence" value="ECO:0007669"/>
    <property type="project" value="UniProtKB-ARBA"/>
</dbReference>
<keyword evidence="9" id="KW-0418">Kinase</keyword>
<keyword evidence="8 22" id="KW-0547">Nucleotide-binding</keyword>
<keyword evidence="11" id="KW-0832">Ubl conjugation</keyword>
<evidence type="ECO:0000259" key="26">
    <source>
        <dbReference type="PROSITE" id="PS51004"/>
    </source>
</evidence>
<dbReference type="CDD" id="cd00192">
    <property type="entry name" value="PTKc"/>
    <property type="match status" value="1"/>
</dbReference>
<evidence type="ECO:0000256" key="9">
    <source>
        <dbReference type="ARBA" id="ARBA00022777"/>
    </source>
</evidence>
<evidence type="ECO:0000256" key="17">
    <source>
        <dbReference type="ARBA" id="ARBA00030820"/>
    </source>
</evidence>
<dbReference type="SMART" id="SM00429">
    <property type="entry name" value="IPT"/>
    <property type="match status" value="4"/>
</dbReference>
<keyword evidence="12 23" id="KW-1133">Transmembrane helix</keyword>
<dbReference type="InterPro" id="IPR041362">
    <property type="entry name" value="TIG2_plexin"/>
</dbReference>
<dbReference type="OrthoDB" id="125363at2759"/>
<dbReference type="Pfam" id="PF01437">
    <property type="entry name" value="PSI"/>
    <property type="match status" value="2"/>
</dbReference>
<dbReference type="InterPro" id="IPR013783">
    <property type="entry name" value="Ig-like_fold"/>
</dbReference>
<dbReference type="VEuPathDB" id="VectorBase:BGLAX_047188"/>
<dbReference type="GO" id="GO:0048468">
    <property type="term" value="P:cell development"/>
    <property type="evidence" value="ECO:0007669"/>
    <property type="project" value="UniProtKB-ARBA"/>
</dbReference>
<evidence type="ECO:0000256" key="1">
    <source>
        <dbReference type="ARBA" id="ARBA00004251"/>
    </source>
</evidence>
<dbReference type="SUPFAM" id="SSF56112">
    <property type="entry name" value="Protein kinase-like (PK-like)"/>
    <property type="match status" value="1"/>
</dbReference>
<evidence type="ECO:0000256" key="8">
    <source>
        <dbReference type="ARBA" id="ARBA00022741"/>
    </source>
</evidence>
<dbReference type="InterPro" id="IPR001627">
    <property type="entry name" value="Semap_dom"/>
</dbReference>
<evidence type="ECO:0000256" key="2">
    <source>
        <dbReference type="ARBA" id="ARBA00010297"/>
    </source>
</evidence>
<evidence type="ECO:0000256" key="16">
    <source>
        <dbReference type="ARBA" id="ARBA00023180"/>
    </source>
</evidence>
<dbReference type="GO" id="GO:0050793">
    <property type="term" value="P:regulation of developmental process"/>
    <property type="evidence" value="ECO:0007669"/>
    <property type="project" value="UniProtKB-ARBA"/>
</dbReference>
<keyword evidence="5 23" id="KW-0812">Transmembrane</keyword>
<dbReference type="GO" id="GO:0005524">
    <property type="term" value="F:ATP binding"/>
    <property type="evidence" value="ECO:0007669"/>
    <property type="project" value="UniProtKB-UniRule"/>
</dbReference>
<reference evidence="27" key="1">
    <citation type="submission" date="2020-05" db="UniProtKB">
        <authorList>
            <consortium name="EnsemblMetazoa"/>
        </authorList>
    </citation>
    <scope>IDENTIFICATION</scope>
    <source>
        <strain evidence="27">BB02</strain>
    </source>
</reference>
<dbReference type="GO" id="GO:0002116">
    <property type="term" value="C:semaphorin receptor complex"/>
    <property type="evidence" value="ECO:0007669"/>
    <property type="project" value="TreeGrafter"/>
</dbReference>
<evidence type="ECO:0000256" key="5">
    <source>
        <dbReference type="ARBA" id="ARBA00022692"/>
    </source>
</evidence>
<comment type="similarity">
    <text evidence="2">Belongs to the plexin family.</text>
</comment>
<evidence type="ECO:0000256" key="7">
    <source>
        <dbReference type="ARBA" id="ARBA00022737"/>
    </source>
</evidence>
<feature type="domain" description="Protein kinase" evidence="25">
    <location>
        <begin position="1312"/>
        <end position="1580"/>
    </location>
</feature>
<gene>
    <name evidence="27" type="primary">106052217</name>
</gene>
<keyword evidence="14" id="KW-0829">Tyrosine-protein kinase</keyword>
<evidence type="ECO:0000256" key="15">
    <source>
        <dbReference type="ARBA" id="ARBA00023157"/>
    </source>
</evidence>
<dbReference type="InterPro" id="IPR014756">
    <property type="entry name" value="Ig_E-set"/>
</dbReference>
<dbReference type="Pfam" id="PF01833">
    <property type="entry name" value="TIG"/>
    <property type="match status" value="3"/>
</dbReference>
<accession>A0A2C9JD38</accession>
<evidence type="ECO:0000256" key="19">
    <source>
        <dbReference type="ARBA" id="ARBA00033117"/>
    </source>
</evidence>
<dbReference type="FunFam" id="1.10.510.10:FF:001512">
    <property type="entry name" value="Receptor tyrosine-protein kinase erbB-2"/>
    <property type="match status" value="1"/>
</dbReference>
<keyword evidence="15" id="KW-1015">Disulfide bond</keyword>
<evidence type="ECO:0000256" key="24">
    <source>
        <dbReference type="SAM" id="SignalP"/>
    </source>
</evidence>
<dbReference type="Gene3D" id="2.60.40.10">
    <property type="entry name" value="Immunoglobulins"/>
    <property type="match status" value="4"/>
</dbReference>
<dbReference type="GO" id="GO:0005886">
    <property type="term" value="C:plasma membrane"/>
    <property type="evidence" value="ECO:0007669"/>
    <property type="project" value="UniProtKB-SubCell"/>
</dbReference>
<evidence type="ECO:0000256" key="6">
    <source>
        <dbReference type="ARBA" id="ARBA00022729"/>
    </source>
</evidence>
<evidence type="ECO:0000256" key="21">
    <source>
        <dbReference type="PROSITE-ProRule" id="PRU00352"/>
    </source>
</evidence>
<evidence type="ECO:0000256" key="10">
    <source>
        <dbReference type="ARBA" id="ARBA00022840"/>
    </source>
</evidence>
<dbReference type="PROSITE" id="PS51004">
    <property type="entry name" value="SEMA"/>
    <property type="match status" value="1"/>
</dbReference>
<dbReference type="EnsemblMetazoa" id="BGLB000852-RD">
    <property type="protein sequence ID" value="BGLB000852-PD"/>
    <property type="gene ID" value="BGLB000852"/>
</dbReference>
<dbReference type="SUPFAM" id="SSF101912">
    <property type="entry name" value="Sema domain"/>
    <property type="match status" value="1"/>
</dbReference>
<dbReference type="CDD" id="cd11236">
    <property type="entry name" value="Sema_plexin_like"/>
    <property type="match status" value="1"/>
</dbReference>
<dbReference type="InterPro" id="IPR001245">
    <property type="entry name" value="Ser-Thr/Tyr_kinase_cat_dom"/>
</dbReference>
<dbReference type="Gene3D" id="2.130.10.10">
    <property type="entry name" value="YVTN repeat-like/Quinoprotein amine dehydrogenase"/>
    <property type="match status" value="1"/>
</dbReference>
<evidence type="ECO:0000256" key="23">
    <source>
        <dbReference type="SAM" id="Phobius"/>
    </source>
</evidence>
<protein>
    <recommendedName>
        <fullName evidence="3">Hepatocyte growth factor receptor</fullName>
    </recommendedName>
    <alternativeName>
        <fullName evidence="20">HGF/SF receptor</fullName>
    </alternativeName>
    <alternativeName>
        <fullName evidence="19">Proto-oncogene c-Met</fullName>
    </alternativeName>
    <alternativeName>
        <fullName evidence="17">Scatter factor receptor</fullName>
    </alternativeName>
    <alternativeName>
        <fullName evidence="18">Tyrosine-protein kinase Met</fullName>
    </alternativeName>
</protein>
<keyword evidence="16" id="KW-0325">Glycoprotein</keyword>
<dbReference type="PANTHER" id="PTHR22625:SF70">
    <property type="entry name" value="PLEXIN A, ISOFORM A"/>
    <property type="match status" value="1"/>
</dbReference>
<dbReference type="InterPro" id="IPR016201">
    <property type="entry name" value="PSI"/>
</dbReference>
<dbReference type="GO" id="GO:0030334">
    <property type="term" value="P:regulation of cell migration"/>
    <property type="evidence" value="ECO:0007669"/>
    <property type="project" value="TreeGrafter"/>
</dbReference>
<dbReference type="PANTHER" id="PTHR22625">
    <property type="entry name" value="PLEXIN"/>
    <property type="match status" value="1"/>
</dbReference>
<name>A0A2C9JD38_BIOGL</name>
<feature type="chain" id="PRO_5014284860" description="Hepatocyte growth factor receptor" evidence="24">
    <location>
        <begin position="22"/>
        <end position="1607"/>
    </location>
</feature>
<dbReference type="PRINTS" id="PR00109">
    <property type="entry name" value="TYRKINASE"/>
</dbReference>
<dbReference type="InterPro" id="IPR002909">
    <property type="entry name" value="IPT_dom"/>
</dbReference>
<dbReference type="Pfam" id="PF01403">
    <property type="entry name" value="Sema"/>
    <property type="match status" value="1"/>
</dbReference>
<evidence type="ECO:0000256" key="14">
    <source>
        <dbReference type="ARBA" id="ARBA00023137"/>
    </source>
</evidence>
<dbReference type="InterPro" id="IPR031148">
    <property type="entry name" value="Plexin"/>
</dbReference>
<keyword evidence="7" id="KW-0677">Repeat</keyword>
<dbReference type="PROSITE" id="PS00107">
    <property type="entry name" value="PROTEIN_KINASE_ATP"/>
    <property type="match status" value="1"/>
</dbReference>
<keyword evidence="13 23" id="KW-0472">Membrane</keyword>
<dbReference type="EnsemblMetazoa" id="BGLB000852-RE">
    <property type="protein sequence ID" value="BGLB000852-PE"/>
    <property type="gene ID" value="BGLB000852"/>
</dbReference>
<dbReference type="GO" id="GO:0004713">
    <property type="term" value="F:protein tyrosine kinase activity"/>
    <property type="evidence" value="ECO:0007669"/>
    <property type="project" value="UniProtKB-KW"/>
</dbReference>
<evidence type="ECO:0000256" key="4">
    <source>
        <dbReference type="ARBA" id="ARBA00022679"/>
    </source>
</evidence>
<dbReference type="Proteomes" id="UP000076420">
    <property type="component" value="Unassembled WGS sequence"/>
</dbReference>
<evidence type="ECO:0000256" key="18">
    <source>
        <dbReference type="ARBA" id="ARBA00033031"/>
    </source>
</evidence>
<dbReference type="SMART" id="SM00423">
    <property type="entry name" value="PSI"/>
    <property type="match status" value="3"/>
</dbReference>
<evidence type="ECO:0000313" key="28">
    <source>
        <dbReference type="Proteomes" id="UP000076420"/>
    </source>
</evidence>
<evidence type="ECO:0000256" key="20">
    <source>
        <dbReference type="ARBA" id="ARBA00033136"/>
    </source>
</evidence>
<dbReference type="VEuPathDB" id="VectorBase:BGLB000852"/>
<evidence type="ECO:0000256" key="3">
    <source>
        <dbReference type="ARBA" id="ARBA00019839"/>
    </source>
</evidence>
<evidence type="ECO:0000256" key="12">
    <source>
        <dbReference type="ARBA" id="ARBA00022989"/>
    </source>
</evidence>
<dbReference type="KEGG" id="bgt:106052217"/>
<feature type="signal peptide" evidence="24">
    <location>
        <begin position="1"/>
        <end position="21"/>
    </location>
</feature>
<dbReference type="Pfam" id="PF07714">
    <property type="entry name" value="PK_Tyr_Ser-Thr"/>
    <property type="match status" value="1"/>
</dbReference>
<dbReference type="GO" id="GO:0017154">
    <property type="term" value="F:semaphorin receptor activity"/>
    <property type="evidence" value="ECO:0007669"/>
    <property type="project" value="InterPro"/>
</dbReference>